<dbReference type="PROSITE" id="PS51257">
    <property type="entry name" value="PROKAR_LIPOPROTEIN"/>
    <property type="match status" value="1"/>
</dbReference>
<reference evidence="3 4" key="1">
    <citation type="submission" date="2024-06" db="EMBL/GenBank/DDBJ databases">
        <title>The Natural Products Discovery Center: Release of the First 8490 Sequenced Strains for Exploring Actinobacteria Biosynthetic Diversity.</title>
        <authorList>
            <person name="Kalkreuter E."/>
            <person name="Kautsar S.A."/>
            <person name="Yang D."/>
            <person name="Bader C.D."/>
            <person name="Teijaro C.N."/>
            <person name="Fluegel L."/>
            <person name="Davis C.M."/>
            <person name="Simpson J.R."/>
            <person name="Lauterbach L."/>
            <person name="Steele A.D."/>
            <person name="Gui C."/>
            <person name="Meng S."/>
            <person name="Li G."/>
            <person name="Viehrig K."/>
            <person name="Ye F."/>
            <person name="Su P."/>
            <person name="Kiefer A.F."/>
            <person name="Nichols A."/>
            <person name="Cepeda A.J."/>
            <person name="Yan W."/>
            <person name="Fan B."/>
            <person name="Jiang Y."/>
            <person name="Adhikari A."/>
            <person name="Zheng C.-J."/>
            <person name="Schuster L."/>
            <person name="Cowan T.M."/>
            <person name="Smanski M.J."/>
            <person name="Chevrette M.G."/>
            <person name="De Carvalho L.P.S."/>
            <person name="Shen B."/>
        </authorList>
    </citation>
    <scope>NUCLEOTIDE SEQUENCE [LARGE SCALE GENOMIC DNA]</scope>
    <source>
        <strain evidence="3 4">NPDC006337</strain>
    </source>
</reference>
<dbReference type="Proteomes" id="UP001550378">
    <property type="component" value="Unassembled WGS sequence"/>
</dbReference>
<evidence type="ECO:0000313" key="3">
    <source>
        <dbReference type="EMBL" id="MEU0706264.1"/>
    </source>
</evidence>
<evidence type="ECO:0008006" key="5">
    <source>
        <dbReference type="Google" id="ProtNLM"/>
    </source>
</evidence>
<comment type="caution">
    <text evidence="3">The sequence shown here is derived from an EMBL/GenBank/DDBJ whole genome shotgun (WGS) entry which is preliminary data.</text>
</comment>
<sequence>MRTRTTLAAVGLLLALTACSSGQDAPPPTTTPSSAPPSLSADDIAQQCADALYQRVQATQGEVPSEPRPPECAPLSDAEYLDAYMASLEVANDASLDERQDEREDAEQQDQ</sequence>
<keyword evidence="4" id="KW-1185">Reference proteome</keyword>
<feature type="compositionally biased region" description="Low complexity" evidence="1">
    <location>
        <begin position="31"/>
        <end position="42"/>
    </location>
</feature>
<feature type="chain" id="PRO_5045728821" description="Secreted protein" evidence="2">
    <location>
        <begin position="25"/>
        <end position="111"/>
    </location>
</feature>
<proteinExistence type="predicted"/>
<feature type="region of interest" description="Disordered" evidence="1">
    <location>
        <begin position="19"/>
        <end position="42"/>
    </location>
</feature>
<organism evidence="3 4">
    <name type="scientific">Streptomyces lavendulocolor</name>
    <dbReference type="NCBI Taxonomy" id="67316"/>
    <lineage>
        <taxon>Bacteria</taxon>
        <taxon>Bacillati</taxon>
        <taxon>Actinomycetota</taxon>
        <taxon>Actinomycetes</taxon>
        <taxon>Kitasatosporales</taxon>
        <taxon>Streptomycetaceae</taxon>
        <taxon>Streptomyces</taxon>
    </lineage>
</organism>
<dbReference type="EMBL" id="JBEXZR010000002">
    <property type="protein sequence ID" value="MEU0706264.1"/>
    <property type="molecule type" value="Genomic_DNA"/>
</dbReference>
<feature type="signal peptide" evidence="2">
    <location>
        <begin position="1"/>
        <end position="24"/>
    </location>
</feature>
<evidence type="ECO:0000256" key="2">
    <source>
        <dbReference type="SAM" id="SignalP"/>
    </source>
</evidence>
<gene>
    <name evidence="3" type="ORF">ABZ508_02645</name>
</gene>
<protein>
    <recommendedName>
        <fullName evidence="5">Secreted protein</fullName>
    </recommendedName>
</protein>
<dbReference type="RefSeq" id="WP_359657448.1">
    <property type="nucleotide sequence ID" value="NZ_JBEXZP010000195.1"/>
</dbReference>
<accession>A0ABV2VYA1</accession>
<feature type="region of interest" description="Disordered" evidence="1">
    <location>
        <begin position="89"/>
        <end position="111"/>
    </location>
</feature>
<evidence type="ECO:0000313" key="4">
    <source>
        <dbReference type="Proteomes" id="UP001550378"/>
    </source>
</evidence>
<name>A0ABV2VYA1_9ACTN</name>
<keyword evidence="2" id="KW-0732">Signal</keyword>
<evidence type="ECO:0000256" key="1">
    <source>
        <dbReference type="SAM" id="MobiDB-lite"/>
    </source>
</evidence>